<proteinExistence type="predicted"/>
<dbReference type="Proteomes" id="UP001459277">
    <property type="component" value="Unassembled WGS sequence"/>
</dbReference>
<evidence type="ECO:0000313" key="2">
    <source>
        <dbReference type="EMBL" id="KAL0016459.1"/>
    </source>
</evidence>
<name>A0AAW2E239_9ROSI</name>
<dbReference type="Pfam" id="PF00078">
    <property type="entry name" value="RVT_1"/>
    <property type="match status" value="1"/>
</dbReference>
<keyword evidence="3" id="KW-1185">Reference proteome</keyword>
<comment type="caution">
    <text evidence="2">The sequence shown here is derived from an EMBL/GenBank/DDBJ whole genome shotgun (WGS) entry which is preliminary data.</text>
</comment>
<dbReference type="SUPFAM" id="SSF56672">
    <property type="entry name" value="DNA/RNA polymerases"/>
    <property type="match status" value="1"/>
</dbReference>
<feature type="domain" description="Reverse transcriptase" evidence="1">
    <location>
        <begin position="1"/>
        <end position="136"/>
    </location>
</feature>
<dbReference type="PANTHER" id="PTHR33116:SF70">
    <property type="entry name" value="NON-LTR RETROELEMENT REVERSE TRANSCRIPTASE-LIKE PROTEIN"/>
    <property type="match status" value="1"/>
</dbReference>
<dbReference type="PROSITE" id="PS50878">
    <property type="entry name" value="RT_POL"/>
    <property type="match status" value="1"/>
</dbReference>
<sequence length="198" mass="21972">MERNFPPLHLLGGIRQGDPLSPFIFLLCMEYLNAQIEDLCDSKQWMRVKASTGGPGFSHFFFADDLLLFAKANTKNCEAITTALGSFCDMARQKVNKSKSKIFFSPNVSVQVKLDICQQLGIQATNNLGCYLGFPILHKGRNGNAYNFVIERVQDKLAGWKARVLSPAGKRVLINSASTPIVEYYMQCCALPVKSGIL</sequence>
<protein>
    <recommendedName>
        <fullName evidence="1">Reverse transcriptase domain-containing protein</fullName>
    </recommendedName>
</protein>
<reference evidence="2 3" key="1">
    <citation type="submission" date="2024-01" db="EMBL/GenBank/DDBJ databases">
        <title>A telomere-to-telomere, gap-free genome of sweet tea (Lithocarpus litseifolius).</title>
        <authorList>
            <person name="Zhou J."/>
        </authorList>
    </citation>
    <scope>NUCLEOTIDE SEQUENCE [LARGE SCALE GENOMIC DNA]</scope>
    <source>
        <strain evidence="2">Zhou-2022a</strain>
        <tissue evidence="2">Leaf</tissue>
    </source>
</reference>
<evidence type="ECO:0000313" key="3">
    <source>
        <dbReference type="Proteomes" id="UP001459277"/>
    </source>
</evidence>
<gene>
    <name evidence="2" type="ORF">SO802_003528</name>
</gene>
<dbReference type="PANTHER" id="PTHR33116">
    <property type="entry name" value="REVERSE TRANSCRIPTASE ZINC-BINDING DOMAIN-CONTAINING PROTEIN-RELATED-RELATED"/>
    <property type="match status" value="1"/>
</dbReference>
<dbReference type="EMBL" id="JAZDWU010000001">
    <property type="protein sequence ID" value="KAL0016459.1"/>
    <property type="molecule type" value="Genomic_DNA"/>
</dbReference>
<dbReference type="InterPro" id="IPR043502">
    <property type="entry name" value="DNA/RNA_pol_sf"/>
</dbReference>
<evidence type="ECO:0000259" key="1">
    <source>
        <dbReference type="PROSITE" id="PS50878"/>
    </source>
</evidence>
<dbReference type="AlphaFoldDB" id="A0AAW2E239"/>
<dbReference type="InterPro" id="IPR000477">
    <property type="entry name" value="RT_dom"/>
</dbReference>
<accession>A0AAW2E239</accession>
<organism evidence="2 3">
    <name type="scientific">Lithocarpus litseifolius</name>
    <dbReference type="NCBI Taxonomy" id="425828"/>
    <lineage>
        <taxon>Eukaryota</taxon>
        <taxon>Viridiplantae</taxon>
        <taxon>Streptophyta</taxon>
        <taxon>Embryophyta</taxon>
        <taxon>Tracheophyta</taxon>
        <taxon>Spermatophyta</taxon>
        <taxon>Magnoliopsida</taxon>
        <taxon>eudicotyledons</taxon>
        <taxon>Gunneridae</taxon>
        <taxon>Pentapetalae</taxon>
        <taxon>rosids</taxon>
        <taxon>fabids</taxon>
        <taxon>Fagales</taxon>
        <taxon>Fagaceae</taxon>
        <taxon>Lithocarpus</taxon>
    </lineage>
</organism>